<gene>
    <name evidence="6" type="ORF">B1A_20422</name>
</gene>
<dbReference type="InterPro" id="IPR018171">
    <property type="entry name" value="Pept_tRNA_hydro_CS"/>
</dbReference>
<comment type="caution">
    <text evidence="6">The sequence shown here is derived from an EMBL/GenBank/DDBJ whole genome shotgun (WGS) entry which is preliminary data.</text>
</comment>
<dbReference type="EMBL" id="AUZX01015070">
    <property type="protein sequence ID" value="EQD29975.1"/>
    <property type="molecule type" value="Genomic_DNA"/>
</dbReference>
<reference evidence="6" key="2">
    <citation type="journal article" date="2014" name="ISME J.">
        <title>Microbial stratification in low pH oxic and suboxic macroscopic growths along an acid mine drainage.</title>
        <authorList>
            <person name="Mendez-Garcia C."/>
            <person name="Mesa V."/>
            <person name="Sprenger R.R."/>
            <person name="Richter M."/>
            <person name="Diez M.S."/>
            <person name="Solano J."/>
            <person name="Bargiela R."/>
            <person name="Golyshina O.V."/>
            <person name="Manteca A."/>
            <person name="Ramos J.L."/>
            <person name="Gallego J.R."/>
            <person name="Llorente I."/>
            <person name="Martins Dos Santos V.A."/>
            <person name="Jensen O.N."/>
            <person name="Pelaez A.I."/>
            <person name="Sanchez J."/>
            <person name="Ferrer M."/>
        </authorList>
    </citation>
    <scope>NUCLEOTIDE SEQUENCE</scope>
</reference>
<proteinExistence type="inferred from homology"/>
<evidence type="ECO:0000256" key="2">
    <source>
        <dbReference type="ARBA" id="ARBA00022555"/>
    </source>
</evidence>
<protein>
    <recommendedName>
        <fullName evidence="1">peptidyl-tRNA hydrolase</fullName>
        <ecNumber evidence="1">3.1.1.29</ecNumber>
    </recommendedName>
</protein>
<reference evidence="6" key="1">
    <citation type="submission" date="2013-08" db="EMBL/GenBank/DDBJ databases">
        <authorList>
            <person name="Mendez C."/>
            <person name="Richter M."/>
            <person name="Ferrer M."/>
            <person name="Sanchez J."/>
        </authorList>
    </citation>
    <scope>NUCLEOTIDE SEQUENCE</scope>
</reference>
<feature type="non-terminal residue" evidence="6">
    <location>
        <position position="78"/>
    </location>
</feature>
<dbReference type="EC" id="3.1.1.29" evidence="1"/>
<keyword evidence="3 6" id="KW-0378">Hydrolase</keyword>
<keyword evidence="4" id="KW-0694">RNA-binding</keyword>
<dbReference type="GO" id="GO:0000049">
    <property type="term" value="F:tRNA binding"/>
    <property type="evidence" value="ECO:0007669"/>
    <property type="project" value="UniProtKB-KW"/>
</dbReference>
<dbReference type="Pfam" id="PF01195">
    <property type="entry name" value="Pept_tRNA_hydro"/>
    <property type="match status" value="1"/>
</dbReference>
<evidence type="ECO:0000256" key="5">
    <source>
        <dbReference type="ARBA" id="ARBA00038063"/>
    </source>
</evidence>
<dbReference type="SUPFAM" id="SSF53178">
    <property type="entry name" value="Peptidyl-tRNA hydrolase-like"/>
    <property type="match status" value="1"/>
</dbReference>
<evidence type="ECO:0000256" key="3">
    <source>
        <dbReference type="ARBA" id="ARBA00022801"/>
    </source>
</evidence>
<dbReference type="Gene3D" id="3.40.50.1470">
    <property type="entry name" value="Peptidyl-tRNA hydrolase"/>
    <property type="match status" value="1"/>
</dbReference>
<sequence>MTPQIPKLVVGLGNPGFEYTGTRHNVGFRVLDLYAREYRLRFRRSPYEGHAVQQPGGPWLLKPLTFMNLSGRSVRAAL</sequence>
<comment type="similarity">
    <text evidence="5">Belongs to the PTH family.</text>
</comment>
<evidence type="ECO:0000256" key="4">
    <source>
        <dbReference type="ARBA" id="ARBA00022884"/>
    </source>
</evidence>
<dbReference type="PANTHER" id="PTHR17224:SF1">
    <property type="entry name" value="PEPTIDYL-TRNA HYDROLASE"/>
    <property type="match status" value="1"/>
</dbReference>
<dbReference type="PROSITE" id="PS01195">
    <property type="entry name" value="PEPT_TRNA_HYDROL_1"/>
    <property type="match status" value="1"/>
</dbReference>
<evidence type="ECO:0000256" key="1">
    <source>
        <dbReference type="ARBA" id="ARBA00013260"/>
    </source>
</evidence>
<evidence type="ECO:0000313" key="6">
    <source>
        <dbReference type="EMBL" id="EQD29975.1"/>
    </source>
</evidence>
<dbReference type="InterPro" id="IPR001328">
    <property type="entry name" value="Pept_tRNA_hydro"/>
</dbReference>
<dbReference type="InterPro" id="IPR036416">
    <property type="entry name" value="Pept_tRNA_hydro_sf"/>
</dbReference>
<dbReference type="PANTHER" id="PTHR17224">
    <property type="entry name" value="PEPTIDYL-TRNA HYDROLASE"/>
    <property type="match status" value="1"/>
</dbReference>
<dbReference type="GO" id="GO:0004045">
    <property type="term" value="F:peptidyl-tRNA hydrolase activity"/>
    <property type="evidence" value="ECO:0007669"/>
    <property type="project" value="UniProtKB-EC"/>
</dbReference>
<accession>T0ZJJ2</accession>
<organism evidence="6">
    <name type="scientific">mine drainage metagenome</name>
    <dbReference type="NCBI Taxonomy" id="410659"/>
    <lineage>
        <taxon>unclassified sequences</taxon>
        <taxon>metagenomes</taxon>
        <taxon>ecological metagenomes</taxon>
    </lineage>
</organism>
<name>T0ZJJ2_9ZZZZ</name>
<dbReference type="AlphaFoldDB" id="T0ZJJ2"/>
<keyword evidence="2" id="KW-0820">tRNA-binding</keyword>